<dbReference type="GO" id="GO:0005819">
    <property type="term" value="C:spindle"/>
    <property type="evidence" value="ECO:0007669"/>
    <property type="project" value="UniProtKB-ARBA"/>
</dbReference>
<dbReference type="InterPro" id="IPR048491">
    <property type="entry name" value="XMAP215_CLASP_TOG"/>
</dbReference>
<keyword evidence="3" id="KW-0677">Repeat</keyword>
<feature type="domain" description="TOG" evidence="7">
    <location>
        <begin position="3"/>
        <end position="206"/>
    </location>
</feature>
<feature type="region of interest" description="Disordered" evidence="6">
    <location>
        <begin position="1142"/>
        <end position="1163"/>
    </location>
</feature>
<feature type="region of interest" description="Disordered" evidence="6">
    <location>
        <begin position="645"/>
        <end position="695"/>
    </location>
</feature>
<protein>
    <recommendedName>
        <fullName evidence="7">TOG domain-containing protein</fullName>
    </recommendedName>
</protein>
<feature type="compositionally biased region" description="Low complexity" evidence="6">
    <location>
        <begin position="730"/>
        <end position="743"/>
    </location>
</feature>
<name>A0A2Z6MM49_TRISU</name>
<sequence length="1490" mass="165347">MEEALELARAKDTKERMAGVERLYQILEASRKSLTSSEVTSLVDSCIDLLKDNNFRVSQGALQSLASAAVLSGEHFKLHYNALLPAVVDRLGDGKQPVRDAARRLLLTLMEVSSPTIIVERAGSSAWAHKSWRVREEFTRTVTSAINLFSATELPLQRAILPPVLQLLNDPNLAVREAAILCVEVSMDYFVVMEEKNERATESYGFQYICQQMSRSSIPEMWQMKNVDEVEMYTQAGPQFRDELHRYNLPSSLVKDINARLESIQPKVRSSDGISSGYITGEINPKPKRNSPKAKSSSREASLFGAEGDVTEKPIDPVKVYSDKELVREIEKIASILVPEKDWSVRIAAMQRIEGLVLGGAADYPCFRGLLKQLGGPLSTQLSDRRSSIVKQACHLLCFLSKELLGDFEAYAEMFIPVLFKLVVITVLVIAESADNCIKTMLRNCKVARVLPRIADCAKNDRNAVLRARCCEYALLVIEHWPDAPEIHRSAELYEDMIKCCVSDAMSEVRSTARMCYRMFAKTWPERSRRLFSSFDPVIQRLINEEDGGIHRRHASPSIRDRGALMSLPSQASALSNPPGYGTSAIVAMDRSSSLSSGASVSSGVLLSQTKPLGKGTERSLESVLHASKQKVSAIESMLRGLNMSDKHNSSTLRSSSLDLEVDPPSSRDPPFPAAVSATNHLTSSSTTEPTAYGVYKGSNRNGGLGLSDIITQIQASKDSAKSSYHSNVEIEPLPSSSSYSTRRPSERLQERRSVDDNSDIREARRFMNHTTDKQYMDAPYRDGNFRESHNSHVPNFQRPLVRKNVAGRMSAGRRKSFDDNQLSPGEMSSYADGPASLHEALSEGLRSGSDWSSRVAAFNYLHSLLQQGPKGTLEVVQNFEKVMKLFFQHLDDPHHKVAQAALSTLADIVPACRKPFEGYMERILPHVFSRLIDPKEVVRQPCSTTLDVVSRTYSIDSLLPALLRSLDEQRSPKAKLAVIEFAINSFNKHAMNAEGAANIGILKLWLAKLTPLVHDKNTKLKEAAITCIISVYTHFDSTAVLNFILSLSVEDQNSLRRALKQYTPRIEVDLVNYLQNKKERQRSKSSYDPSDVVGTSSEDGIVGFSRKAHYLGRYSVGSLDSDSGRKWSSQDSTILKSSLGPVTSVESDDHNHNHNLETDSNCDNLHSKSKDHAYSVNPMGQDFSSQSNQLGHVDSSMDFEGLSTPRLDVNGLVSLERLNVGEGYAHDKELPSVLELNHHTNEAVKINSMTDTGPSIPQILHMICNADDGSPISSKQTALQQLFEASITNDQAVWTKYFNQILTAVLEVLDDLDSSVRELALSLIVEMLKNQKDALENSVEIVIEKLLHVTKDIVPKVSNEAEHCLTIVLSQYDPFRCLSVIVPLLVTEDEKTLVTCINCLTKLVGRLSQEELMAQLPSFLPALFEAFGNQSADVRKTVVFCLVDIYIMLGKAFLPYLQGLNSTQLKLVTIYANRISQARTGKAIDAVHD</sequence>
<dbReference type="Pfam" id="PF21040">
    <property type="entry name" value="CEP104-like_TOG"/>
    <property type="match status" value="1"/>
</dbReference>
<dbReference type="GO" id="GO:0031110">
    <property type="term" value="P:regulation of microtubule polymerization or depolymerization"/>
    <property type="evidence" value="ECO:0007669"/>
    <property type="project" value="UniProtKB-ARBA"/>
</dbReference>
<dbReference type="InterPro" id="IPR024395">
    <property type="entry name" value="CLASP_N_dom"/>
</dbReference>
<feature type="compositionally biased region" description="Basic and acidic residues" evidence="6">
    <location>
        <begin position="1148"/>
        <end position="1158"/>
    </location>
</feature>
<dbReference type="Pfam" id="PF21041">
    <property type="entry name" value="XMAP215_CLASP_TOG"/>
    <property type="match status" value="1"/>
</dbReference>
<comment type="subcellular location">
    <subcellularLocation>
        <location evidence="1">Cytoplasm</location>
        <location evidence="1">Cytoskeleton</location>
    </subcellularLocation>
</comment>
<dbReference type="PROSITE" id="PS50077">
    <property type="entry name" value="HEAT_REPEAT"/>
    <property type="match status" value="1"/>
</dbReference>
<dbReference type="OrthoDB" id="46159at2759"/>
<reference evidence="9" key="1">
    <citation type="journal article" date="2017" name="Front. Plant Sci.">
        <title>Climate Clever Clovers: New Paradigm to Reduce the Environmental Footprint of Ruminants by Breeding Low Methanogenic Forages Utilizing Haplotype Variation.</title>
        <authorList>
            <person name="Kaur P."/>
            <person name="Appels R."/>
            <person name="Bayer P.E."/>
            <person name="Keeble-Gagnere G."/>
            <person name="Wang J."/>
            <person name="Hirakawa H."/>
            <person name="Shirasawa K."/>
            <person name="Vercoe P."/>
            <person name="Stefanova K."/>
            <person name="Durmic Z."/>
            <person name="Nichols P."/>
            <person name="Revell C."/>
            <person name="Isobe S.N."/>
            <person name="Edwards D."/>
            <person name="Erskine W."/>
        </authorList>
    </citation>
    <scope>NUCLEOTIDE SEQUENCE [LARGE SCALE GENOMIC DNA]</scope>
    <source>
        <strain evidence="9">cv. Daliak</strain>
    </source>
</reference>
<organism evidence="8 9">
    <name type="scientific">Trifolium subterraneum</name>
    <name type="common">Subterranean clover</name>
    <dbReference type="NCBI Taxonomy" id="3900"/>
    <lineage>
        <taxon>Eukaryota</taxon>
        <taxon>Viridiplantae</taxon>
        <taxon>Streptophyta</taxon>
        <taxon>Embryophyta</taxon>
        <taxon>Tracheophyta</taxon>
        <taxon>Spermatophyta</taxon>
        <taxon>Magnoliopsida</taxon>
        <taxon>eudicotyledons</taxon>
        <taxon>Gunneridae</taxon>
        <taxon>Pentapetalae</taxon>
        <taxon>rosids</taxon>
        <taxon>fabids</taxon>
        <taxon>Fabales</taxon>
        <taxon>Fabaceae</taxon>
        <taxon>Papilionoideae</taxon>
        <taxon>50 kb inversion clade</taxon>
        <taxon>NPAAA clade</taxon>
        <taxon>Hologalegina</taxon>
        <taxon>IRL clade</taxon>
        <taxon>Trifolieae</taxon>
        <taxon>Trifolium</taxon>
    </lineage>
</organism>
<feature type="repeat" description="HEAT" evidence="5">
    <location>
        <begin position="83"/>
        <end position="121"/>
    </location>
</feature>
<evidence type="ECO:0000256" key="6">
    <source>
        <dbReference type="SAM" id="MobiDB-lite"/>
    </source>
</evidence>
<proteinExistence type="predicted"/>
<evidence type="ECO:0000256" key="2">
    <source>
        <dbReference type="ARBA" id="ARBA00022490"/>
    </source>
</evidence>
<dbReference type="GO" id="GO:0000226">
    <property type="term" value="P:microtubule cytoskeleton organization"/>
    <property type="evidence" value="ECO:0007669"/>
    <property type="project" value="TreeGrafter"/>
</dbReference>
<evidence type="ECO:0000256" key="5">
    <source>
        <dbReference type="PROSITE-ProRule" id="PRU00103"/>
    </source>
</evidence>
<dbReference type="Gene3D" id="1.25.10.10">
    <property type="entry name" value="Leucine-rich Repeat Variant"/>
    <property type="match status" value="4"/>
</dbReference>
<keyword evidence="2" id="KW-0963">Cytoplasm</keyword>
<keyword evidence="4" id="KW-0206">Cytoskeleton</keyword>
<evidence type="ECO:0000256" key="1">
    <source>
        <dbReference type="ARBA" id="ARBA00004245"/>
    </source>
</evidence>
<dbReference type="GO" id="GO:0000278">
    <property type="term" value="P:mitotic cell cycle"/>
    <property type="evidence" value="ECO:0007669"/>
    <property type="project" value="UniProtKB-ARBA"/>
</dbReference>
<dbReference type="EMBL" id="DF973197">
    <property type="protein sequence ID" value="GAU19307.1"/>
    <property type="molecule type" value="Genomic_DNA"/>
</dbReference>
<gene>
    <name evidence="8" type="ORF">TSUD_335930</name>
</gene>
<dbReference type="SMART" id="SM01349">
    <property type="entry name" value="TOG"/>
    <property type="match status" value="4"/>
</dbReference>
<accession>A0A2Z6MM49</accession>
<dbReference type="PANTHER" id="PTHR21567:SF9">
    <property type="entry name" value="CLIP-ASSOCIATING PROTEIN"/>
    <property type="match status" value="1"/>
</dbReference>
<keyword evidence="9" id="KW-1185">Reference proteome</keyword>
<dbReference type="GO" id="GO:0008017">
    <property type="term" value="F:microtubule binding"/>
    <property type="evidence" value="ECO:0007669"/>
    <property type="project" value="TreeGrafter"/>
</dbReference>
<dbReference type="GO" id="GO:1902903">
    <property type="term" value="P:regulation of supramolecular fiber organization"/>
    <property type="evidence" value="ECO:0007669"/>
    <property type="project" value="UniProtKB-ARBA"/>
</dbReference>
<dbReference type="InterPro" id="IPR034085">
    <property type="entry name" value="TOG"/>
</dbReference>
<dbReference type="PANTHER" id="PTHR21567">
    <property type="entry name" value="CLASP"/>
    <property type="match status" value="1"/>
</dbReference>
<evidence type="ECO:0000256" key="4">
    <source>
        <dbReference type="ARBA" id="ARBA00023212"/>
    </source>
</evidence>
<dbReference type="InterPro" id="IPR021133">
    <property type="entry name" value="HEAT_type_2"/>
</dbReference>
<dbReference type="InterPro" id="IPR016024">
    <property type="entry name" value="ARM-type_fold"/>
</dbReference>
<feature type="domain" description="TOG" evidence="7">
    <location>
        <begin position="325"/>
        <end position="557"/>
    </location>
</feature>
<dbReference type="GO" id="GO:0005881">
    <property type="term" value="C:cytoplasmic microtubule"/>
    <property type="evidence" value="ECO:0007669"/>
    <property type="project" value="TreeGrafter"/>
</dbReference>
<feature type="compositionally biased region" description="Basic and acidic residues" evidence="6">
    <location>
        <begin position="744"/>
        <end position="764"/>
    </location>
</feature>
<dbReference type="Proteomes" id="UP000242715">
    <property type="component" value="Unassembled WGS sequence"/>
</dbReference>
<feature type="domain" description="TOG" evidence="7">
    <location>
        <begin position="827"/>
        <end position="1069"/>
    </location>
</feature>
<dbReference type="FunFam" id="1.25.10.10:FF:000580">
    <property type="entry name" value="Protein peg1"/>
    <property type="match status" value="1"/>
</dbReference>
<dbReference type="Pfam" id="PF12348">
    <property type="entry name" value="CLASP_N"/>
    <property type="match status" value="2"/>
</dbReference>
<feature type="compositionally biased region" description="Polar residues" evidence="6">
    <location>
        <begin position="677"/>
        <end position="690"/>
    </location>
</feature>
<evidence type="ECO:0000313" key="9">
    <source>
        <dbReference type="Proteomes" id="UP000242715"/>
    </source>
</evidence>
<evidence type="ECO:0000313" key="8">
    <source>
        <dbReference type="EMBL" id="GAU19307.1"/>
    </source>
</evidence>
<evidence type="ECO:0000256" key="3">
    <source>
        <dbReference type="ARBA" id="ARBA00022737"/>
    </source>
</evidence>
<dbReference type="SUPFAM" id="SSF48371">
    <property type="entry name" value="ARM repeat"/>
    <property type="match status" value="2"/>
</dbReference>
<dbReference type="InterPro" id="IPR011989">
    <property type="entry name" value="ARM-like"/>
</dbReference>
<evidence type="ECO:0000259" key="7">
    <source>
        <dbReference type="SMART" id="SM01349"/>
    </source>
</evidence>
<feature type="region of interest" description="Disordered" evidence="6">
    <location>
        <begin position="720"/>
        <end position="764"/>
    </location>
</feature>
<feature type="region of interest" description="Disordered" evidence="6">
    <location>
        <begin position="268"/>
        <end position="306"/>
    </location>
</feature>
<feature type="domain" description="TOG" evidence="7">
    <location>
        <begin position="1246"/>
        <end position="1482"/>
    </location>
</feature>